<evidence type="ECO:0000256" key="8">
    <source>
        <dbReference type="ARBA" id="ARBA00022898"/>
    </source>
</evidence>
<dbReference type="PANTHER" id="PTHR43295">
    <property type="entry name" value="ARGININE DECARBOXYLASE"/>
    <property type="match status" value="1"/>
</dbReference>
<dbReference type="GO" id="GO:0008792">
    <property type="term" value="F:arginine decarboxylase activity"/>
    <property type="evidence" value="ECO:0007669"/>
    <property type="project" value="UniProtKB-UniRule"/>
</dbReference>
<evidence type="ECO:0000313" key="19">
    <source>
        <dbReference type="EMBL" id="QDU62865.1"/>
    </source>
</evidence>
<dbReference type="Gene3D" id="1.20.58.930">
    <property type="match status" value="1"/>
</dbReference>
<dbReference type="PANTHER" id="PTHR43295:SF9">
    <property type="entry name" value="BIOSYNTHETIC ARGININE DECARBOXYLASE"/>
    <property type="match status" value="1"/>
</dbReference>
<comment type="similarity">
    <text evidence="4 12">Belongs to the Orn/Lys/Arg decarboxylase class-II family. SpeA subfamily.</text>
</comment>
<evidence type="ECO:0000256" key="14">
    <source>
        <dbReference type="PIRSR" id="PIRSR600183-50"/>
    </source>
</evidence>
<dbReference type="HAMAP" id="MF_01417">
    <property type="entry name" value="SpeA"/>
    <property type="match status" value="1"/>
</dbReference>
<dbReference type="InterPro" id="IPR029066">
    <property type="entry name" value="PLP-binding_barrel"/>
</dbReference>
<gene>
    <name evidence="12 19" type="primary">speA</name>
    <name evidence="19" type="ORF">Pan216_37380</name>
</gene>
<dbReference type="NCBIfam" id="TIGR01273">
    <property type="entry name" value="speA"/>
    <property type="match status" value="1"/>
</dbReference>
<dbReference type="Gene3D" id="2.40.37.10">
    <property type="entry name" value="Lyase, Ornithine Decarboxylase, Chain A, domain 1"/>
    <property type="match status" value="1"/>
</dbReference>
<feature type="modified residue" description="N6-(pyridoxal phosphate)lysine" evidence="12 13">
    <location>
        <position position="125"/>
    </location>
</feature>
<dbReference type="InterPro" id="IPR002985">
    <property type="entry name" value="Arg_decrbxlase"/>
</dbReference>
<dbReference type="UniPathway" id="UPA00186">
    <property type="reaction ID" value="UER00284"/>
</dbReference>
<evidence type="ECO:0000259" key="17">
    <source>
        <dbReference type="Pfam" id="PF17810"/>
    </source>
</evidence>
<sequence length="664" mass="74236">MSGTTSRSAGGPASWKHSLRSRRQPMDRWDIGQAEDLYAVRQWGRNYFSINDDGNVAVHPTGQFDQSLDLRALIDRLALDGIHPPLLLRFSDILRHRIGELHQAFAGAIDAFGYRSDYRSVYPIKVNQQRHVVEEIYDHGKAFGCGLEAGSKPELLAILALVDRQDTPIICNGFKDAEYIEAVVLAQKMGRTVLPVIEKVRELHLLVEHAARHSIRPAMGVRVKLATRGAGRWESSSGQMAKFGLTISELVDAVEFLKSRDLADQLRMLHFHVGSQITNIRNIKEAVNEAARIYVELSRAGAGLGYLDVGGGLGVDYDGSQTQFGSSINYTLQEYANDVVYGIQSICDEAKVEHPTIITESGRAITAYYSVLVFNVLGVESMAGQPMDCASVSDSLGERPSGEQPAPIATLYDTLADLSAKNVHEMYHDAIKSRDDAMNLFSLGYLTLNQRGLADRIFWEVCRRIQKIIQRMDHIPEDLEVLESMLADTYFCNFSVFQSMPDAWAVQQLFPVVPLQRHREEPTRRGRLADITCDSDGKLDRFIDLRDVKQCLELHAPNGEEYYLGAFLVGAYQEILGDMHNLFGDTHAVQVRLGEDNEAVIENVVKGNTVRDMLAYVQFSCDELLESFRVEVEKGRASGQLTDVEADRLIEFYASGLDGYTYLE</sequence>
<feature type="binding site" evidence="12">
    <location>
        <begin position="307"/>
        <end position="317"/>
    </location>
    <ligand>
        <name>substrate</name>
    </ligand>
</feature>
<dbReference type="PIRSF" id="PIRSF001336">
    <property type="entry name" value="Arg_decrbxlase"/>
    <property type="match status" value="1"/>
</dbReference>
<dbReference type="NCBIfam" id="NF003763">
    <property type="entry name" value="PRK05354.1"/>
    <property type="match status" value="1"/>
</dbReference>
<evidence type="ECO:0000256" key="9">
    <source>
        <dbReference type="ARBA" id="ARBA00023066"/>
    </source>
</evidence>
<feature type="active site" description="Proton donor" evidence="14">
    <location>
        <position position="533"/>
    </location>
</feature>
<dbReference type="SUPFAM" id="SSF51419">
    <property type="entry name" value="PLP-binding barrel"/>
    <property type="match status" value="1"/>
</dbReference>
<dbReference type="PROSITE" id="PS00878">
    <property type="entry name" value="ODR_DC_2_1"/>
    <property type="match status" value="1"/>
</dbReference>
<dbReference type="Proteomes" id="UP000317093">
    <property type="component" value="Chromosome"/>
</dbReference>
<dbReference type="Pfam" id="PF17944">
    <property type="entry name" value="Arg_decarbox_C"/>
    <property type="match status" value="1"/>
</dbReference>
<evidence type="ECO:0000256" key="6">
    <source>
        <dbReference type="ARBA" id="ARBA00022793"/>
    </source>
</evidence>
<reference evidence="19 20" key="1">
    <citation type="submission" date="2019-02" db="EMBL/GenBank/DDBJ databases">
        <title>Deep-cultivation of Planctomycetes and their phenomic and genomic characterization uncovers novel biology.</title>
        <authorList>
            <person name="Wiegand S."/>
            <person name="Jogler M."/>
            <person name="Boedeker C."/>
            <person name="Pinto D."/>
            <person name="Vollmers J."/>
            <person name="Rivas-Marin E."/>
            <person name="Kohn T."/>
            <person name="Peeters S.H."/>
            <person name="Heuer A."/>
            <person name="Rast P."/>
            <person name="Oberbeckmann S."/>
            <person name="Bunk B."/>
            <person name="Jeske O."/>
            <person name="Meyerdierks A."/>
            <person name="Storesund J.E."/>
            <person name="Kallscheuer N."/>
            <person name="Luecker S."/>
            <person name="Lage O.M."/>
            <person name="Pohl T."/>
            <person name="Merkel B.J."/>
            <person name="Hornburger P."/>
            <person name="Mueller R.-W."/>
            <person name="Bruemmer F."/>
            <person name="Labrenz M."/>
            <person name="Spormann A.M."/>
            <person name="Op den Camp H."/>
            <person name="Overmann J."/>
            <person name="Amann R."/>
            <person name="Jetten M.S.M."/>
            <person name="Mascher T."/>
            <person name="Medema M.H."/>
            <person name="Devos D.P."/>
            <person name="Kaster A.-K."/>
            <person name="Ovreas L."/>
            <person name="Rohde M."/>
            <person name="Galperin M.Y."/>
            <person name="Jogler C."/>
        </authorList>
    </citation>
    <scope>NUCLEOTIDE SEQUENCE [LARGE SCALE GENOMIC DNA]</scope>
    <source>
        <strain evidence="19 20">Pan216</strain>
    </source>
</reference>
<accession>A0A518B7B1</accession>
<dbReference type="Pfam" id="PF02784">
    <property type="entry name" value="Orn_Arg_deC_N"/>
    <property type="match status" value="1"/>
</dbReference>
<comment type="catalytic activity">
    <reaction evidence="12">
        <text>L-arginine + H(+) = agmatine + CO2</text>
        <dbReference type="Rhea" id="RHEA:17641"/>
        <dbReference type="ChEBI" id="CHEBI:15378"/>
        <dbReference type="ChEBI" id="CHEBI:16526"/>
        <dbReference type="ChEBI" id="CHEBI:32682"/>
        <dbReference type="ChEBI" id="CHEBI:58145"/>
        <dbReference type="EC" id="4.1.1.19"/>
    </reaction>
</comment>
<evidence type="ECO:0000256" key="5">
    <source>
        <dbReference type="ARBA" id="ARBA00022723"/>
    </source>
</evidence>
<dbReference type="Gene3D" id="3.20.20.10">
    <property type="entry name" value="Alanine racemase"/>
    <property type="match status" value="1"/>
</dbReference>
<name>A0A518B7B1_9BACT</name>
<evidence type="ECO:0000256" key="11">
    <source>
        <dbReference type="ARBA" id="ARBA00023239"/>
    </source>
</evidence>
<dbReference type="GO" id="GO:0033388">
    <property type="term" value="P:putrescine biosynthetic process from arginine"/>
    <property type="evidence" value="ECO:0007669"/>
    <property type="project" value="UniProtKB-ARBA"/>
</dbReference>
<keyword evidence="9 12" id="KW-0745">Spermidine biosynthesis</keyword>
<proteinExistence type="inferred from homology"/>
<protein>
    <recommendedName>
        <fullName evidence="12">Biosynthetic arginine decarboxylase</fullName>
        <shortName evidence="12">ADC</shortName>
        <ecNumber evidence="12">4.1.1.19</ecNumber>
    </recommendedName>
</protein>
<keyword evidence="8 12" id="KW-0663">Pyridoxal phosphate</keyword>
<evidence type="ECO:0000256" key="10">
    <source>
        <dbReference type="ARBA" id="ARBA00023115"/>
    </source>
</evidence>
<dbReference type="GO" id="GO:0046872">
    <property type="term" value="F:metal ion binding"/>
    <property type="evidence" value="ECO:0007669"/>
    <property type="project" value="UniProtKB-KW"/>
</dbReference>
<organism evidence="19 20">
    <name type="scientific">Kolteria novifilia</name>
    <dbReference type="NCBI Taxonomy" id="2527975"/>
    <lineage>
        <taxon>Bacteria</taxon>
        <taxon>Pseudomonadati</taxon>
        <taxon>Planctomycetota</taxon>
        <taxon>Planctomycetia</taxon>
        <taxon>Kolteriales</taxon>
        <taxon>Kolteriaceae</taxon>
        <taxon>Kolteria</taxon>
    </lineage>
</organism>
<feature type="domain" description="Orn/DAP/Arg decarboxylase 2 N-terminal" evidence="16">
    <location>
        <begin position="107"/>
        <end position="367"/>
    </location>
</feature>
<dbReference type="InterPro" id="IPR022653">
    <property type="entry name" value="De-COase2_pyr-phos_BS"/>
</dbReference>
<evidence type="ECO:0000259" key="16">
    <source>
        <dbReference type="Pfam" id="PF02784"/>
    </source>
</evidence>
<evidence type="ECO:0000256" key="2">
    <source>
        <dbReference type="ARBA" id="ARBA00001946"/>
    </source>
</evidence>
<dbReference type="EC" id="4.1.1.19" evidence="12"/>
<evidence type="ECO:0000256" key="4">
    <source>
        <dbReference type="ARBA" id="ARBA00008357"/>
    </source>
</evidence>
<feature type="domain" description="Arginine decarboxylase C-terminal helical" evidence="18">
    <location>
        <begin position="610"/>
        <end position="663"/>
    </location>
</feature>
<dbReference type="SUPFAM" id="SSF50621">
    <property type="entry name" value="Alanine racemase C-terminal domain-like"/>
    <property type="match status" value="1"/>
</dbReference>
<keyword evidence="5 12" id="KW-0479">Metal-binding</keyword>
<dbReference type="PRINTS" id="PR01180">
    <property type="entry name" value="ARGDCRBXLASE"/>
</dbReference>
<evidence type="ECO:0000256" key="12">
    <source>
        <dbReference type="HAMAP-Rule" id="MF_01417"/>
    </source>
</evidence>
<dbReference type="KEGG" id="knv:Pan216_37380"/>
<dbReference type="InterPro" id="IPR000183">
    <property type="entry name" value="Orn/DAP/Arg_de-COase"/>
</dbReference>
<feature type="domain" description="Arginine decarboxylase helical bundle" evidence="17">
    <location>
        <begin position="403"/>
        <end position="482"/>
    </location>
</feature>
<evidence type="ECO:0000256" key="7">
    <source>
        <dbReference type="ARBA" id="ARBA00022842"/>
    </source>
</evidence>
<evidence type="ECO:0000259" key="18">
    <source>
        <dbReference type="Pfam" id="PF17944"/>
    </source>
</evidence>
<dbReference type="AlphaFoldDB" id="A0A518B7B1"/>
<dbReference type="CDD" id="cd06830">
    <property type="entry name" value="PLPDE_III_ADC"/>
    <property type="match status" value="1"/>
</dbReference>
<dbReference type="FunFam" id="3.20.20.10:FF:000001">
    <property type="entry name" value="Biosynthetic arginine decarboxylase"/>
    <property type="match status" value="1"/>
</dbReference>
<feature type="region of interest" description="Disordered" evidence="15">
    <location>
        <begin position="1"/>
        <end position="21"/>
    </location>
</feature>
<dbReference type="PRINTS" id="PR01179">
    <property type="entry name" value="ODADCRBXLASE"/>
</dbReference>
<evidence type="ECO:0000256" key="1">
    <source>
        <dbReference type="ARBA" id="ARBA00001933"/>
    </source>
</evidence>
<dbReference type="InterPro" id="IPR041128">
    <property type="entry name" value="Arg_decarbox_C"/>
</dbReference>
<dbReference type="InterPro" id="IPR009006">
    <property type="entry name" value="Ala_racemase/Decarboxylase_C"/>
</dbReference>
<dbReference type="Gene3D" id="1.10.287.3440">
    <property type="match status" value="1"/>
</dbReference>
<evidence type="ECO:0000256" key="13">
    <source>
        <dbReference type="PIRSR" id="PIRSR001336-50"/>
    </source>
</evidence>
<comment type="pathway">
    <text evidence="12">Amine and polyamine biosynthesis; agmatine biosynthesis; agmatine from L-arginine: step 1/1.</text>
</comment>
<comment type="cofactor">
    <cofactor evidence="1 12 13">
        <name>pyridoxal 5'-phosphate</name>
        <dbReference type="ChEBI" id="CHEBI:597326"/>
    </cofactor>
</comment>
<dbReference type="InterPro" id="IPR022657">
    <property type="entry name" value="De-COase2_CS"/>
</dbReference>
<evidence type="ECO:0000313" key="20">
    <source>
        <dbReference type="Proteomes" id="UP000317093"/>
    </source>
</evidence>
<dbReference type="EMBL" id="CP036279">
    <property type="protein sequence ID" value="QDU62865.1"/>
    <property type="molecule type" value="Genomic_DNA"/>
</dbReference>
<evidence type="ECO:0000256" key="3">
    <source>
        <dbReference type="ARBA" id="ARBA00002257"/>
    </source>
</evidence>
<dbReference type="Pfam" id="PF17810">
    <property type="entry name" value="Arg_decarb_HB"/>
    <property type="match status" value="1"/>
</dbReference>
<evidence type="ECO:0000256" key="15">
    <source>
        <dbReference type="SAM" id="MobiDB-lite"/>
    </source>
</evidence>
<comment type="cofactor">
    <cofactor evidence="2 12">
        <name>Mg(2+)</name>
        <dbReference type="ChEBI" id="CHEBI:18420"/>
    </cofactor>
</comment>
<keyword evidence="11 12" id="KW-0456">Lyase</keyword>
<keyword evidence="20" id="KW-1185">Reference proteome</keyword>
<dbReference type="PROSITE" id="PS00879">
    <property type="entry name" value="ODR_DC_2_2"/>
    <property type="match status" value="1"/>
</dbReference>
<dbReference type="GO" id="GO:0006527">
    <property type="term" value="P:L-arginine catabolic process"/>
    <property type="evidence" value="ECO:0007669"/>
    <property type="project" value="InterPro"/>
</dbReference>
<dbReference type="InterPro" id="IPR040634">
    <property type="entry name" value="Arg_decarb_HB"/>
</dbReference>
<keyword evidence="10 12" id="KW-0620">Polyamine biosynthesis</keyword>
<dbReference type="GO" id="GO:0008295">
    <property type="term" value="P:spermidine biosynthetic process"/>
    <property type="evidence" value="ECO:0007669"/>
    <property type="project" value="UniProtKB-UniRule"/>
</dbReference>
<dbReference type="InterPro" id="IPR022644">
    <property type="entry name" value="De-COase2_N"/>
</dbReference>
<comment type="function">
    <text evidence="3 12">Catalyzes the biosynthesis of agmatine from arginine.</text>
</comment>
<keyword evidence="7 12" id="KW-0460">Magnesium</keyword>
<keyword evidence="6 12" id="KW-0210">Decarboxylase</keyword>